<dbReference type="GO" id="GO:0003678">
    <property type="term" value="F:DNA helicase activity"/>
    <property type="evidence" value="ECO:0007669"/>
    <property type="project" value="InterPro"/>
</dbReference>
<sequence>MYKDLSPPHSSEAELSVLGSCFIDYEAFKKVKDMLIPQDFYIDKNQWVFAVMLNLYWGGQPTNQIIVAYGLQRMGKLQEVGGAVFISHCIAETPTSVHVVYYAKLVKECSDRRNQIVKGEKQIQDAFEGKVQRGIYD</sequence>
<protein>
    <recommendedName>
        <fullName evidence="3">DNA helicase DnaB-like N-terminal domain-containing protein</fullName>
    </recommendedName>
</protein>
<evidence type="ECO:0000256" key="1">
    <source>
        <dbReference type="ARBA" id="ARBA00022705"/>
    </source>
</evidence>
<name>A0A0F9T5H5_9ZZZZ</name>
<evidence type="ECO:0000313" key="4">
    <source>
        <dbReference type="EMBL" id="KKN76480.1"/>
    </source>
</evidence>
<dbReference type="GO" id="GO:0005829">
    <property type="term" value="C:cytosol"/>
    <property type="evidence" value="ECO:0007669"/>
    <property type="project" value="TreeGrafter"/>
</dbReference>
<dbReference type="InterPro" id="IPR007693">
    <property type="entry name" value="DNA_helicase_DnaB-like_N"/>
</dbReference>
<dbReference type="SUPFAM" id="SSF48024">
    <property type="entry name" value="N-terminal domain of DnaB helicase"/>
    <property type="match status" value="1"/>
</dbReference>
<keyword evidence="1" id="KW-0235">DNA replication</keyword>
<accession>A0A0F9T5H5</accession>
<evidence type="ECO:0000259" key="3">
    <source>
        <dbReference type="Pfam" id="PF00772"/>
    </source>
</evidence>
<dbReference type="EMBL" id="LAZR01000295">
    <property type="protein sequence ID" value="KKN76480.1"/>
    <property type="molecule type" value="Genomic_DNA"/>
</dbReference>
<dbReference type="GO" id="GO:0003677">
    <property type="term" value="F:DNA binding"/>
    <property type="evidence" value="ECO:0007669"/>
    <property type="project" value="UniProtKB-KW"/>
</dbReference>
<dbReference type="Pfam" id="PF00772">
    <property type="entry name" value="DnaB"/>
    <property type="match status" value="1"/>
</dbReference>
<proteinExistence type="predicted"/>
<organism evidence="4">
    <name type="scientific">marine sediment metagenome</name>
    <dbReference type="NCBI Taxonomy" id="412755"/>
    <lineage>
        <taxon>unclassified sequences</taxon>
        <taxon>metagenomes</taxon>
        <taxon>ecological metagenomes</taxon>
    </lineage>
</organism>
<keyword evidence="2" id="KW-0238">DNA-binding</keyword>
<dbReference type="InterPro" id="IPR036185">
    <property type="entry name" value="DNA_heli_DnaB-like_N_sf"/>
</dbReference>
<feature type="domain" description="DNA helicase DnaB-like N-terminal" evidence="3">
    <location>
        <begin position="7"/>
        <end position="108"/>
    </location>
</feature>
<evidence type="ECO:0000256" key="2">
    <source>
        <dbReference type="ARBA" id="ARBA00023125"/>
    </source>
</evidence>
<dbReference type="InterPro" id="IPR016136">
    <property type="entry name" value="DNA_helicase_N/primase_C"/>
</dbReference>
<dbReference type="GO" id="GO:0005524">
    <property type="term" value="F:ATP binding"/>
    <property type="evidence" value="ECO:0007669"/>
    <property type="project" value="InterPro"/>
</dbReference>
<reference evidence="4" key="1">
    <citation type="journal article" date="2015" name="Nature">
        <title>Complex archaea that bridge the gap between prokaryotes and eukaryotes.</title>
        <authorList>
            <person name="Spang A."/>
            <person name="Saw J.H."/>
            <person name="Jorgensen S.L."/>
            <person name="Zaremba-Niedzwiedzka K."/>
            <person name="Martijn J."/>
            <person name="Lind A.E."/>
            <person name="van Eijk R."/>
            <person name="Schleper C."/>
            <person name="Guy L."/>
            <person name="Ettema T.J."/>
        </authorList>
    </citation>
    <scope>NUCLEOTIDE SEQUENCE</scope>
</reference>
<gene>
    <name evidence="4" type="ORF">LCGC14_0369890</name>
</gene>
<comment type="caution">
    <text evidence="4">The sequence shown here is derived from an EMBL/GenBank/DDBJ whole genome shotgun (WGS) entry which is preliminary data.</text>
</comment>
<dbReference type="PANTHER" id="PTHR30153:SF2">
    <property type="entry name" value="REPLICATIVE DNA HELICASE"/>
    <property type="match status" value="1"/>
</dbReference>
<dbReference type="AlphaFoldDB" id="A0A0F9T5H5"/>
<dbReference type="GO" id="GO:0006260">
    <property type="term" value="P:DNA replication"/>
    <property type="evidence" value="ECO:0007669"/>
    <property type="project" value="UniProtKB-KW"/>
</dbReference>
<dbReference type="PANTHER" id="PTHR30153">
    <property type="entry name" value="REPLICATIVE DNA HELICASE DNAB"/>
    <property type="match status" value="1"/>
</dbReference>
<dbReference type="Gene3D" id="1.10.860.10">
    <property type="entry name" value="DNAb Helicase, Chain A"/>
    <property type="match status" value="1"/>
</dbReference>